<feature type="domain" description="Transglutaminase-like" evidence="2">
    <location>
        <begin position="554"/>
        <end position="630"/>
    </location>
</feature>
<dbReference type="SUPFAM" id="SSF54001">
    <property type="entry name" value="Cysteine proteinases"/>
    <property type="match status" value="1"/>
</dbReference>
<dbReference type="OrthoDB" id="9804872at2"/>
<accession>A0A5C6A7M9</accession>
<name>A0A5C6A7M9_9BACT</name>
<evidence type="ECO:0000313" key="4">
    <source>
        <dbReference type="Proteomes" id="UP000316213"/>
    </source>
</evidence>
<dbReference type="Gene3D" id="3.10.620.30">
    <property type="match status" value="1"/>
</dbReference>
<gene>
    <name evidence="3" type="ORF">Pla100_31600</name>
</gene>
<dbReference type="EMBL" id="SJPM01000006">
    <property type="protein sequence ID" value="TWT95519.1"/>
    <property type="molecule type" value="Genomic_DNA"/>
</dbReference>
<evidence type="ECO:0000259" key="2">
    <source>
        <dbReference type="SMART" id="SM00460"/>
    </source>
</evidence>
<feature type="region of interest" description="Disordered" evidence="1">
    <location>
        <begin position="19"/>
        <end position="41"/>
    </location>
</feature>
<organism evidence="3 4">
    <name type="scientific">Neorhodopirellula pilleata</name>
    <dbReference type="NCBI Taxonomy" id="2714738"/>
    <lineage>
        <taxon>Bacteria</taxon>
        <taxon>Pseudomonadati</taxon>
        <taxon>Planctomycetota</taxon>
        <taxon>Planctomycetia</taxon>
        <taxon>Pirellulales</taxon>
        <taxon>Pirellulaceae</taxon>
        <taxon>Neorhodopirellula</taxon>
    </lineage>
</organism>
<keyword evidence="4" id="KW-1185">Reference proteome</keyword>
<dbReference type="PANTHER" id="PTHR33490:SF1">
    <property type="entry name" value="SLL1233 PROTEIN"/>
    <property type="match status" value="1"/>
</dbReference>
<proteinExistence type="predicted"/>
<comment type="caution">
    <text evidence="3">The sequence shown here is derived from an EMBL/GenBank/DDBJ whole genome shotgun (WGS) entry which is preliminary data.</text>
</comment>
<dbReference type="InterPro" id="IPR038765">
    <property type="entry name" value="Papain-like_cys_pep_sf"/>
</dbReference>
<dbReference type="Pfam" id="PF01841">
    <property type="entry name" value="Transglut_core"/>
    <property type="match status" value="1"/>
</dbReference>
<dbReference type="Proteomes" id="UP000316213">
    <property type="component" value="Unassembled WGS sequence"/>
</dbReference>
<protein>
    <submittedName>
        <fullName evidence="3">Transglutaminase-like superfamily protein</fullName>
    </submittedName>
</protein>
<dbReference type="SMART" id="SM00460">
    <property type="entry name" value="TGc"/>
    <property type="match status" value="1"/>
</dbReference>
<dbReference type="AlphaFoldDB" id="A0A5C6A7M9"/>
<reference evidence="3 4" key="1">
    <citation type="submission" date="2019-02" db="EMBL/GenBank/DDBJ databases">
        <title>Deep-cultivation of Planctomycetes and their phenomic and genomic characterization uncovers novel biology.</title>
        <authorList>
            <person name="Wiegand S."/>
            <person name="Jogler M."/>
            <person name="Boedeker C."/>
            <person name="Pinto D."/>
            <person name="Vollmers J."/>
            <person name="Rivas-Marin E."/>
            <person name="Kohn T."/>
            <person name="Peeters S.H."/>
            <person name="Heuer A."/>
            <person name="Rast P."/>
            <person name="Oberbeckmann S."/>
            <person name="Bunk B."/>
            <person name="Jeske O."/>
            <person name="Meyerdierks A."/>
            <person name="Storesund J.E."/>
            <person name="Kallscheuer N."/>
            <person name="Luecker S."/>
            <person name="Lage O.M."/>
            <person name="Pohl T."/>
            <person name="Merkel B.J."/>
            <person name="Hornburger P."/>
            <person name="Mueller R.-W."/>
            <person name="Bruemmer F."/>
            <person name="Labrenz M."/>
            <person name="Spormann A.M."/>
            <person name="Op Den Camp H."/>
            <person name="Overmann J."/>
            <person name="Amann R."/>
            <person name="Jetten M.S.M."/>
            <person name="Mascher T."/>
            <person name="Medema M.H."/>
            <person name="Devos D.P."/>
            <person name="Kaster A.-K."/>
            <person name="Ovreas L."/>
            <person name="Rohde M."/>
            <person name="Galperin M.Y."/>
            <person name="Jogler C."/>
        </authorList>
    </citation>
    <scope>NUCLEOTIDE SEQUENCE [LARGE SCALE GENOMIC DNA]</scope>
    <source>
        <strain evidence="3 4">Pla100</strain>
    </source>
</reference>
<dbReference type="PANTHER" id="PTHR33490">
    <property type="entry name" value="BLR5614 PROTEIN-RELATED"/>
    <property type="match status" value="1"/>
</dbReference>
<evidence type="ECO:0000313" key="3">
    <source>
        <dbReference type="EMBL" id="TWT95519.1"/>
    </source>
</evidence>
<sequence>MLISRNIGVQKENKIALEQRDRACDEGPPTPKTNRSTRIPTGDAFISSKNKITTDRIMRMMRIIMTNWRPAGRSRRIPQWIVGIPFLYGLMGCDLPDRHDIGVLRRPAAWEVDSDTSAELSSTAQLSSLSISAVNRSATSVSGDDVLPPPWEQWYLHYLDSPRVGPTVIGGVAMKSETSKDAVAGDEDRLKVTLSERMLTPLYPVLPARLLQKSLPAATRVDRAFCMTTKEQTFWHSADGQLQRVICSTRRGPLETTKTIAVANESASIEAMGPTGIVNKKLSFEGSLGGPLLVYQSLRGNPIGPNEVRTATVLLPAHDITAKLQLRGNPPVLAKRFKDDGIGLGLLNEAIGLITTGETHHRERCYWYDDEGVIQTTNIVGEPDFAFRCNQEQFERLGRPILDQSHCLGVKVSGKRIPTGQAFDKVSHLALDVECLHPNPPQSLVDGLVMRPAVRQYIQRLDEQRQRIVLAREVVSDDKLSDRYQTYQSPSTEVDLAATALIDFRSGAMQGVLATVASLRNLDKHELALEINRTVHSLLTYRSLGRGFQPASRIATSTTADSTEHAIMLIAMLRANGIPARMAMGLRFDPAIEKSVSEESPSEPQANLFGYHAWVIAEVDQRWISLDPTTGQTTTVDRIALEVTDLADGNPDPLIDRMLGQLRWYDFKVHKIIAAR</sequence>
<dbReference type="InterPro" id="IPR002931">
    <property type="entry name" value="Transglutaminase-like"/>
</dbReference>
<evidence type="ECO:0000256" key="1">
    <source>
        <dbReference type="SAM" id="MobiDB-lite"/>
    </source>
</evidence>